<gene>
    <name evidence="9" type="ORF">P167DRAFT_536118</name>
</gene>
<evidence type="ECO:0000313" key="9">
    <source>
        <dbReference type="EMBL" id="RPB12260.1"/>
    </source>
</evidence>
<dbReference type="PANTHER" id="PTHR24007:SF7">
    <property type="entry name" value="BRCA1-ASSOCIATED PROTEIN"/>
    <property type="match status" value="1"/>
</dbReference>
<dbReference type="InterPro" id="IPR001841">
    <property type="entry name" value="Znf_RING"/>
</dbReference>
<evidence type="ECO:0000256" key="1">
    <source>
        <dbReference type="ARBA" id="ARBA00022723"/>
    </source>
</evidence>
<dbReference type="PANTHER" id="PTHR24007">
    <property type="entry name" value="BRCA1-ASSOCIATED PROTEIN"/>
    <property type="match status" value="1"/>
</dbReference>
<feature type="compositionally biased region" description="Basic residues" evidence="6">
    <location>
        <begin position="676"/>
        <end position="685"/>
    </location>
</feature>
<feature type="domain" description="UBP-type" evidence="8">
    <location>
        <begin position="389"/>
        <end position="488"/>
    </location>
</feature>
<feature type="coiled-coil region" evidence="5">
    <location>
        <begin position="546"/>
        <end position="643"/>
    </location>
</feature>
<dbReference type="AlphaFoldDB" id="A0A3N4KP41"/>
<reference evidence="9 10" key="1">
    <citation type="journal article" date="2018" name="Nat. Ecol. Evol.">
        <title>Pezizomycetes genomes reveal the molecular basis of ectomycorrhizal truffle lifestyle.</title>
        <authorList>
            <person name="Murat C."/>
            <person name="Payen T."/>
            <person name="Noel B."/>
            <person name="Kuo A."/>
            <person name="Morin E."/>
            <person name="Chen J."/>
            <person name="Kohler A."/>
            <person name="Krizsan K."/>
            <person name="Balestrini R."/>
            <person name="Da Silva C."/>
            <person name="Montanini B."/>
            <person name="Hainaut M."/>
            <person name="Levati E."/>
            <person name="Barry K.W."/>
            <person name="Belfiori B."/>
            <person name="Cichocki N."/>
            <person name="Clum A."/>
            <person name="Dockter R.B."/>
            <person name="Fauchery L."/>
            <person name="Guy J."/>
            <person name="Iotti M."/>
            <person name="Le Tacon F."/>
            <person name="Lindquist E.A."/>
            <person name="Lipzen A."/>
            <person name="Malagnac F."/>
            <person name="Mello A."/>
            <person name="Molinier V."/>
            <person name="Miyauchi S."/>
            <person name="Poulain J."/>
            <person name="Riccioni C."/>
            <person name="Rubini A."/>
            <person name="Sitrit Y."/>
            <person name="Splivallo R."/>
            <person name="Traeger S."/>
            <person name="Wang M."/>
            <person name="Zifcakova L."/>
            <person name="Wipf D."/>
            <person name="Zambonelli A."/>
            <person name="Paolocci F."/>
            <person name="Nowrousian M."/>
            <person name="Ottonello S."/>
            <person name="Baldrian P."/>
            <person name="Spatafora J.W."/>
            <person name="Henrissat B."/>
            <person name="Nagy L.G."/>
            <person name="Aury J.M."/>
            <person name="Wincker P."/>
            <person name="Grigoriev I.V."/>
            <person name="Bonfante P."/>
            <person name="Martin F.M."/>
        </authorList>
    </citation>
    <scope>NUCLEOTIDE SEQUENCE [LARGE SCALE GENOMIC DNA]</scope>
    <source>
        <strain evidence="9 10">CCBAS932</strain>
    </source>
</reference>
<dbReference type="SMART" id="SM00290">
    <property type="entry name" value="ZnF_UBP"/>
    <property type="match status" value="1"/>
</dbReference>
<evidence type="ECO:0000256" key="6">
    <source>
        <dbReference type="SAM" id="MobiDB-lite"/>
    </source>
</evidence>
<dbReference type="Proteomes" id="UP000277580">
    <property type="component" value="Unassembled WGS sequence"/>
</dbReference>
<evidence type="ECO:0000259" key="8">
    <source>
        <dbReference type="PROSITE" id="PS50271"/>
    </source>
</evidence>
<dbReference type="GO" id="GO:0016567">
    <property type="term" value="P:protein ubiquitination"/>
    <property type="evidence" value="ECO:0007669"/>
    <property type="project" value="TreeGrafter"/>
</dbReference>
<dbReference type="OrthoDB" id="273556at2759"/>
<keyword evidence="2 4" id="KW-0863">Zinc-finger</keyword>
<dbReference type="CDD" id="cd12717">
    <property type="entry name" value="RRM_ETP1"/>
    <property type="match status" value="1"/>
</dbReference>
<evidence type="ECO:0000256" key="5">
    <source>
        <dbReference type="SAM" id="Coils"/>
    </source>
</evidence>
<dbReference type="GO" id="GO:0005737">
    <property type="term" value="C:cytoplasm"/>
    <property type="evidence" value="ECO:0007669"/>
    <property type="project" value="TreeGrafter"/>
</dbReference>
<evidence type="ECO:0000256" key="2">
    <source>
        <dbReference type="ARBA" id="ARBA00022771"/>
    </source>
</evidence>
<evidence type="ECO:0000259" key="7">
    <source>
        <dbReference type="PROSITE" id="PS50089"/>
    </source>
</evidence>
<organism evidence="9 10">
    <name type="scientific">Morchella conica CCBAS932</name>
    <dbReference type="NCBI Taxonomy" id="1392247"/>
    <lineage>
        <taxon>Eukaryota</taxon>
        <taxon>Fungi</taxon>
        <taxon>Dikarya</taxon>
        <taxon>Ascomycota</taxon>
        <taxon>Pezizomycotina</taxon>
        <taxon>Pezizomycetes</taxon>
        <taxon>Pezizales</taxon>
        <taxon>Morchellaceae</taxon>
        <taxon>Morchella</taxon>
    </lineage>
</organism>
<evidence type="ECO:0000256" key="4">
    <source>
        <dbReference type="PROSITE-ProRule" id="PRU00502"/>
    </source>
</evidence>
<dbReference type="PROSITE" id="PS50089">
    <property type="entry name" value="ZF_RING_2"/>
    <property type="match status" value="1"/>
</dbReference>
<sequence>MPSYFFHLFFDLHSPTSHIARSLPELSELSITQLSSLTAWIPPPGTDIFAATLPPHPPPITSDKKEVSKLITPQAETSRKKAKETQLTESPPPGTYEQLDWRFGKIAVESIDMGSEETPVSGVQSGPVQRRKSSAASTPLASGTAAKAHFVPLESRNTEFGYGLVHLYRDVLETPGLYTPGLKKKGEEDTGELIEEEDDEYALTTVAILAVPSYMTPSDFMGFVGEETRDTVSHFRMIRTGKANRYMVLMKFRHKKDAKVFVTEFNGKVFNSMEPENCHVVFIKSIQFQKPSSNNQASSVAFPEISNDPFFPSQGPRPAIPAVAASSSATVASHISTKPAPPPTPSLLELPTCPVCLERMDETTGLLTILCQHVFHCACLSKWKDSSCPVCRYTQGPGIRERNDDEDEDECCGTCGAFNNLWICLICGNLGCGRYDDAHAFEHYKETSHCYAMDIETQRVWDYVGDGYVHRLIQNKADGKLVELPSALSISQNPDSPGNRGDYVPREKLDNIGMEYTYLLTSQLDSQRLYFEEKVAQAADKASEAAHAAEKAVAESRELLKELKELKLKHSEVTQELLPLAERGKERAERKAEKFGEMARRMEKEWKEEKGVNSGLMERIEYLTKESEERKKENEDLKEQIRDLMFFLETREKMENQGEEIVEGTVTVGDAPQPPRNKKKGRGKR</sequence>
<proteinExistence type="predicted"/>
<dbReference type="FunCoup" id="A0A3N4KP41">
    <property type="interactions" value="751"/>
</dbReference>
<keyword evidence="5" id="KW-0175">Coiled coil</keyword>
<name>A0A3N4KP41_9PEZI</name>
<dbReference type="InterPro" id="IPR001607">
    <property type="entry name" value="Znf_UBP"/>
</dbReference>
<dbReference type="Pfam" id="PF07576">
    <property type="entry name" value="BRAP2"/>
    <property type="match status" value="1"/>
</dbReference>
<keyword evidence="3" id="KW-0862">Zinc</keyword>
<protein>
    <submittedName>
        <fullName evidence="9">Zf-UBP-domain-containing protein</fullName>
    </submittedName>
</protein>
<evidence type="ECO:0000256" key="3">
    <source>
        <dbReference type="ARBA" id="ARBA00022833"/>
    </source>
</evidence>
<dbReference type="GO" id="GO:0061630">
    <property type="term" value="F:ubiquitin protein ligase activity"/>
    <property type="evidence" value="ECO:0007669"/>
    <property type="project" value="TreeGrafter"/>
</dbReference>
<dbReference type="PROSITE" id="PS50271">
    <property type="entry name" value="ZF_UBP"/>
    <property type="match status" value="1"/>
</dbReference>
<dbReference type="GO" id="GO:0008270">
    <property type="term" value="F:zinc ion binding"/>
    <property type="evidence" value="ECO:0007669"/>
    <property type="project" value="UniProtKB-KW"/>
</dbReference>
<dbReference type="SUPFAM" id="SSF57850">
    <property type="entry name" value="RING/U-box"/>
    <property type="match status" value="2"/>
</dbReference>
<dbReference type="InterPro" id="IPR011422">
    <property type="entry name" value="BRAP2/ETP1_RRM"/>
</dbReference>
<feature type="compositionally biased region" description="Basic and acidic residues" evidence="6">
    <location>
        <begin position="77"/>
        <end position="86"/>
    </location>
</feature>
<feature type="region of interest" description="Disordered" evidence="6">
    <location>
        <begin position="113"/>
        <end position="144"/>
    </location>
</feature>
<keyword evidence="1" id="KW-0479">Metal-binding</keyword>
<feature type="domain" description="RING-type" evidence="7">
    <location>
        <begin position="353"/>
        <end position="392"/>
    </location>
</feature>
<dbReference type="STRING" id="1392247.A0A3N4KP41"/>
<dbReference type="CDD" id="cd16457">
    <property type="entry name" value="RING-H2_BRAP2"/>
    <property type="match status" value="1"/>
</dbReference>
<dbReference type="Pfam" id="PF13639">
    <property type="entry name" value="zf-RING_2"/>
    <property type="match status" value="1"/>
</dbReference>
<dbReference type="InterPro" id="IPR034931">
    <property type="entry name" value="ETP1_RRM"/>
</dbReference>
<dbReference type="EMBL" id="ML119130">
    <property type="protein sequence ID" value="RPB12260.1"/>
    <property type="molecule type" value="Genomic_DNA"/>
</dbReference>
<feature type="region of interest" description="Disordered" evidence="6">
    <location>
        <begin position="73"/>
        <end position="95"/>
    </location>
</feature>
<dbReference type="Pfam" id="PF02148">
    <property type="entry name" value="zf-UBP"/>
    <property type="match status" value="1"/>
</dbReference>
<feature type="region of interest" description="Disordered" evidence="6">
    <location>
        <begin position="661"/>
        <end position="685"/>
    </location>
</feature>
<accession>A0A3N4KP41</accession>
<dbReference type="InParanoid" id="A0A3N4KP41"/>
<dbReference type="GO" id="GO:0007265">
    <property type="term" value="P:Ras protein signal transduction"/>
    <property type="evidence" value="ECO:0007669"/>
    <property type="project" value="TreeGrafter"/>
</dbReference>
<dbReference type="InterPro" id="IPR013083">
    <property type="entry name" value="Znf_RING/FYVE/PHD"/>
</dbReference>
<dbReference type="Gene3D" id="3.30.40.10">
    <property type="entry name" value="Zinc/RING finger domain, C3HC4 (zinc finger)"/>
    <property type="match status" value="2"/>
</dbReference>
<dbReference type="SMART" id="SM00184">
    <property type="entry name" value="RING"/>
    <property type="match status" value="1"/>
</dbReference>
<dbReference type="InterPro" id="IPR047243">
    <property type="entry name" value="RING-H2_BRAP2"/>
</dbReference>
<evidence type="ECO:0000313" key="10">
    <source>
        <dbReference type="Proteomes" id="UP000277580"/>
    </source>
</evidence>
<keyword evidence="10" id="KW-1185">Reference proteome</keyword>